<proteinExistence type="predicted"/>
<dbReference type="Pfam" id="PF04883">
    <property type="entry name" value="HK97-gp10_like"/>
    <property type="match status" value="1"/>
</dbReference>
<dbReference type="EMBL" id="KR029593">
    <property type="protein sequence ID" value="AKH47405.1"/>
    <property type="molecule type" value="Genomic_DNA"/>
</dbReference>
<reference evidence="1" key="2">
    <citation type="submission" date="2015-03" db="EMBL/GenBank/DDBJ databases">
        <authorList>
            <person name="Chow C.-E.T."/>
            <person name="Winget D.M."/>
            <person name="White R.A.III."/>
            <person name="Hallam S.J."/>
            <person name="Suttle C.A."/>
        </authorList>
    </citation>
    <scope>NUCLEOTIDE SEQUENCE</scope>
    <source>
        <strain evidence="1">H4084976</strain>
    </source>
</reference>
<evidence type="ECO:0000313" key="1">
    <source>
        <dbReference type="EMBL" id="AKH47405.1"/>
    </source>
</evidence>
<reference evidence="1" key="1">
    <citation type="journal article" date="2015" name="Front. Microbiol.">
        <title>Combining genomic sequencing methods to explore viral diversity and reveal potential virus-host interactions.</title>
        <authorList>
            <person name="Chow C.E."/>
            <person name="Winget D.M."/>
            <person name="White R.A.III."/>
            <person name="Hallam S.J."/>
            <person name="Suttle C.A."/>
        </authorList>
    </citation>
    <scope>NUCLEOTIDE SEQUENCE</scope>
    <source>
        <strain evidence="1">H4084976</strain>
    </source>
</reference>
<name>A0A0F7L6D0_9VIRU</name>
<accession>A0A0F7L6D0</accession>
<sequence length="148" mass="16236">MSVKISATDLKKLNKKLDNLKKFDKQTLSNELGRTGLDIASKAKKAAPVGKEAGGTLRQSIKSERKGKSVEVIAGANYAPYIEFGTGGMVKLDDMLELGIPASYAEQFKGKGIKEVNLPARPYFFSSAREGLNDLFIRLKKELRKSVK</sequence>
<organism evidence="1">
    <name type="scientific">uncultured marine virus</name>
    <dbReference type="NCBI Taxonomy" id="186617"/>
    <lineage>
        <taxon>Viruses</taxon>
        <taxon>environmental samples</taxon>
    </lineage>
</organism>
<protein>
    <submittedName>
        <fullName evidence="1">Phage protein, HK97 gp10 family</fullName>
    </submittedName>
</protein>
<dbReference type="InterPro" id="IPR010064">
    <property type="entry name" value="HK97-gp10_tail"/>
</dbReference>
<dbReference type="NCBIfam" id="TIGR01725">
    <property type="entry name" value="phge_HK97_gp10"/>
    <property type="match status" value="1"/>
</dbReference>